<dbReference type="VEuPathDB" id="AmoebaDB:NF0102060"/>
<dbReference type="VEuPathDB" id="AmoebaDB:NfTy_067020"/>
<dbReference type="EMBL" id="VFQX01000050">
    <property type="protein sequence ID" value="KAF0974889.1"/>
    <property type="molecule type" value="Genomic_DNA"/>
</dbReference>
<keyword evidence="2" id="KW-1185">Reference proteome</keyword>
<dbReference type="AlphaFoldDB" id="A0A6A5BPN5"/>
<dbReference type="GeneID" id="68113274"/>
<sequence length="271" mass="31971">MKAISRAIDEIINDKLRHAPGKITRMIDESDGFVSIFYNMIEHLNEEELEIISEQYTMLLRKQLRSQEDTRKMYQLEPQTLFETVKQAESGWNGRRVDFMMSDNGANVIAVAKPTMLNVTLITCCGHNLNLVYKHFITCYKDFERHVGKVVRKLRSDWKSLRWLVTILKFDFQFVENYFNSQDGTIIIDDLNNFNDVMKPPLPVSTRWQSVSRAAVFILDHLEPIYRAEIEWGIDKRDENIQATWSDVLDILENEDFLEDLQVNKIFYEQF</sequence>
<comment type="caution">
    <text evidence="1">The sequence shown here is derived from an EMBL/GenBank/DDBJ whole genome shotgun (WGS) entry which is preliminary data.</text>
</comment>
<dbReference type="RefSeq" id="XP_044559602.1">
    <property type="nucleotide sequence ID" value="XM_044709649.1"/>
</dbReference>
<dbReference type="SUPFAM" id="SSF53098">
    <property type="entry name" value="Ribonuclease H-like"/>
    <property type="match status" value="1"/>
</dbReference>
<protein>
    <recommendedName>
        <fullName evidence="3">DUF659 domain-containing protein</fullName>
    </recommendedName>
</protein>
<name>A0A6A5BPN5_NAEFO</name>
<reference evidence="1 2" key="1">
    <citation type="journal article" date="2019" name="Sci. Rep.">
        <title>Nanopore sequencing improves the draft genome of the human pathogenic amoeba Naegleria fowleri.</title>
        <authorList>
            <person name="Liechti N."/>
            <person name="Schurch N."/>
            <person name="Bruggmann R."/>
            <person name="Wittwer M."/>
        </authorList>
    </citation>
    <scope>NUCLEOTIDE SEQUENCE [LARGE SCALE GENOMIC DNA]</scope>
    <source>
        <strain evidence="1 2">ATCC 30894</strain>
    </source>
</reference>
<evidence type="ECO:0008006" key="3">
    <source>
        <dbReference type="Google" id="ProtNLM"/>
    </source>
</evidence>
<organism evidence="1 2">
    <name type="scientific">Naegleria fowleri</name>
    <name type="common">Brain eating amoeba</name>
    <dbReference type="NCBI Taxonomy" id="5763"/>
    <lineage>
        <taxon>Eukaryota</taxon>
        <taxon>Discoba</taxon>
        <taxon>Heterolobosea</taxon>
        <taxon>Tetramitia</taxon>
        <taxon>Eutetramitia</taxon>
        <taxon>Vahlkampfiidae</taxon>
        <taxon>Naegleria</taxon>
    </lineage>
</organism>
<evidence type="ECO:0000313" key="1">
    <source>
        <dbReference type="EMBL" id="KAF0974889.1"/>
    </source>
</evidence>
<dbReference type="VEuPathDB" id="AmoebaDB:FDP41_006056"/>
<proteinExistence type="predicted"/>
<dbReference type="InterPro" id="IPR012337">
    <property type="entry name" value="RNaseH-like_sf"/>
</dbReference>
<dbReference type="Proteomes" id="UP000444721">
    <property type="component" value="Unassembled WGS sequence"/>
</dbReference>
<gene>
    <name evidence="1" type="ORF">FDP41_006056</name>
</gene>
<accession>A0A6A5BPN5</accession>
<evidence type="ECO:0000313" key="2">
    <source>
        <dbReference type="Proteomes" id="UP000444721"/>
    </source>
</evidence>